<feature type="non-terminal residue" evidence="1">
    <location>
        <position position="79"/>
    </location>
</feature>
<dbReference type="GO" id="GO:0003676">
    <property type="term" value="F:nucleic acid binding"/>
    <property type="evidence" value="ECO:0007669"/>
    <property type="project" value="InterPro"/>
</dbReference>
<sequence length="79" mass="8746">MYYEFLATGQTVNKELTVLRSLFEAVRCKLLELQGGKSWVIMGNLDNAPSQSAIIILEVLTQTSVNTVQQAPWSSDMAP</sequence>
<comment type="caution">
    <text evidence="1">The sequence shown here is derived from an EMBL/GenBank/DDBJ whole genome shotgun (WGS) entry which is preliminary data.</text>
</comment>
<evidence type="ECO:0000313" key="1">
    <source>
        <dbReference type="EMBL" id="GBN39140.1"/>
    </source>
</evidence>
<proteinExistence type="predicted"/>
<reference evidence="1 2" key="1">
    <citation type="journal article" date="2019" name="Sci. Rep.">
        <title>Orb-weaving spider Araneus ventricosus genome elucidates the spidroin gene catalogue.</title>
        <authorList>
            <person name="Kono N."/>
            <person name="Nakamura H."/>
            <person name="Ohtoshi R."/>
            <person name="Moran D.A.P."/>
            <person name="Shinohara A."/>
            <person name="Yoshida Y."/>
            <person name="Fujiwara M."/>
            <person name="Mori M."/>
            <person name="Tomita M."/>
            <person name="Arakawa K."/>
        </authorList>
    </citation>
    <scope>NUCLEOTIDE SEQUENCE [LARGE SCALE GENOMIC DNA]</scope>
</reference>
<dbReference type="Gene3D" id="3.30.420.10">
    <property type="entry name" value="Ribonuclease H-like superfamily/Ribonuclease H"/>
    <property type="match status" value="1"/>
</dbReference>
<gene>
    <name evidence="1" type="ORF">AVEN_189552_1</name>
</gene>
<dbReference type="Proteomes" id="UP000499080">
    <property type="component" value="Unassembled WGS sequence"/>
</dbReference>
<protein>
    <submittedName>
        <fullName evidence="1">Uncharacterized protein</fullName>
    </submittedName>
</protein>
<dbReference type="AlphaFoldDB" id="A0A4Y2NKQ1"/>
<dbReference type="EMBL" id="BGPR01009295">
    <property type="protein sequence ID" value="GBN39140.1"/>
    <property type="molecule type" value="Genomic_DNA"/>
</dbReference>
<dbReference type="InterPro" id="IPR036397">
    <property type="entry name" value="RNaseH_sf"/>
</dbReference>
<name>A0A4Y2NKQ1_ARAVE</name>
<accession>A0A4Y2NKQ1</accession>
<organism evidence="1 2">
    <name type="scientific">Araneus ventricosus</name>
    <name type="common">Orbweaver spider</name>
    <name type="synonym">Epeira ventricosa</name>
    <dbReference type="NCBI Taxonomy" id="182803"/>
    <lineage>
        <taxon>Eukaryota</taxon>
        <taxon>Metazoa</taxon>
        <taxon>Ecdysozoa</taxon>
        <taxon>Arthropoda</taxon>
        <taxon>Chelicerata</taxon>
        <taxon>Arachnida</taxon>
        <taxon>Araneae</taxon>
        <taxon>Araneomorphae</taxon>
        <taxon>Entelegynae</taxon>
        <taxon>Araneoidea</taxon>
        <taxon>Araneidae</taxon>
        <taxon>Araneus</taxon>
    </lineage>
</organism>
<evidence type="ECO:0000313" key="2">
    <source>
        <dbReference type="Proteomes" id="UP000499080"/>
    </source>
</evidence>
<keyword evidence="2" id="KW-1185">Reference proteome</keyword>